<keyword evidence="5 9" id="KW-0735">Signal-anchor</keyword>
<dbReference type="InterPro" id="IPR010635">
    <property type="entry name" value="Heparan_SO4-6-sulfoTrfase"/>
</dbReference>
<comment type="caution">
    <text evidence="10">The sequence shown here is derived from an EMBL/GenBank/DDBJ whole genome shotgun (WGS) entry which is preliminary data.</text>
</comment>
<evidence type="ECO:0000313" key="11">
    <source>
        <dbReference type="Proteomes" id="UP001516400"/>
    </source>
</evidence>
<dbReference type="InterPro" id="IPR005331">
    <property type="entry name" value="Sulfotransferase"/>
</dbReference>
<dbReference type="PANTHER" id="PTHR12812:SF0">
    <property type="entry name" value="HEPARAN-SULFATE 6-O-SULFOTRANSFERASE"/>
    <property type="match status" value="1"/>
</dbReference>
<keyword evidence="7 9" id="KW-0472">Membrane</keyword>
<keyword evidence="11" id="KW-1185">Reference proteome</keyword>
<evidence type="ECO:0000256" key="3">
    <source>
        <dbReference type="ARBA" id="ARBA00022679"/>
    </source>
</evidence>
<evidence type="ECO:0000256" key="1">
    <source>
        <dbReference type="ARBA" id="ARBA00004606"/>
    </source>
</evidence>
<comment type="subcellular location">
    <subcellularLocation>
        <location evidence="1 9">Membrane</location>
        <topology evidence="1 9">Single-pass type II membrane protein</topology>
    </subcellularLocation>
</comment>
<keyword evidence="6 9" id="KW-1133">Transmembrane helix</keyword>
<feature type="transmembrane region" description="Helical" evidence="9">
    <location>
        <begin position="40"/>
        <end position="58"/>
    </location>
</feature>
<dbReference type="InterPro" id="IPR027417">
    <property type="entry name" value="P-loop_NTPase"/>
</dbReference>
<accession>A0ABD2NQK3</accession>
<dbReference type="Pfam" id="PF03567">
    <property type="entry name" value="Sulfotransfer_2"/>
    <property type="match status" value="1"/>
</dbReference>
<dbReference type="SUPFAM" id="SSF52540">
    <property type="entry name" value="P-loop containing nucleoside triphosphate hydrolases"/>
    <property type="match status" value="1"/>
</dbReference>
<reference evidence="10 11" key="1">
    <citation type="journal article" date="2021" name="BMC Biol.">
        <title>Horizontally acquired antibacterial genes associated with adaptive radiation of ladybird beetles.</title>
        <authorList>
            <person name="Li H.S."/>
            <person name="Tang X.F."/>
            <person name="Huang Y.H."/>
            <person name="Xu Z.Y."/>
            <person name="Chen M.L."/>
            <person name="Du X.Y."/>
            <person name="Qiu B.Y."/>
            <person name="Chen P.T."/>
            <person name="Zhang W."/>
            <person name="Slipinski A."/>
            <person name="Escalona H.E."/>
            <person name="Waterhouse R.M."/>
            <person name="Zwick A."/>
            <person name="Pang H."/>
        </authorList>
    </citation>
    <scope>NUCLEOTIDE SEQUENCE [LARGE SCALE GENOMIC DNA]</scope>
    <source>
        <strain evidence="10">SYSU2018</strain>
    </source>
</reference>
<dbReference type="EC" id="2.8.2.-" evidence="9"/>
<evidence type="ECO:0000313" key="10">
    <source>
        <dbReference type="EMBL" id="KAL3280864.1"/>
    </source>
</evidence>
<sequence>MKNLRSVSVQCIDSDIALLLPNGVYEIKQMEPKSSRLRRISFFCLLLAVFGILGFGYYCPDKVCALSSRELPISIEDNLGKPLAHIYSTTIGLSYEDMLNDDFTFDMDSHDVMVFLHMQKTGGTSFGKHLVHDLDLKRPCTCPLTRKRCYCFRPHSNQSWLFSRYTTGWKCGLHADWTELTNCVDGKLDEIEETQVKRRYFYITLLREPISRYLSEFRHVQRGATWKGSQHTCNGRSATDEEIPPCYEGESWEGVEIDEFIDCESNLAINRQTRMLADLSLIGCYDKNYMTKADRDRIMLASAKRNLQSMAFFGLTEYQKISQYIFEETFNLRFAIPFEQNNSTVSSSTIPYLTPTQAAKIATLNSLDIELYKFAKKLLMERFEKLKARDTDFVTRFKHLGELTVKSGATEFDWDKLPDDDPAKNSN</sequence>
<dbReference type="GO" id="GO:0016020">
    <property type="term" value="C:membrane"/>
    <property type="evidence" value="ECO:0007669"/>
    <property type="project" value="UniProtKB-SubCell"/>
</dbReference>
<evidence type="ECO:0000256" key="7">
    <source>
        <dbReference type="ARBA" id="ARBA00023136"/>
    </source>
</evidence>
<organism evidence="10 11">
    <name type="scientific">Cryptolaemus montrouzieri</name>
    <dbReference type="NCBI Taxonomy" id="559131"/>
    <lineage>
        <taxon>Eukaryota</taxon>
        <taxon>Metazoa</taxon>
        <taxon>Ecdysozoa</taxon>
        <taxon>Arthropoda</taxon>
        <taxon>Hexapoda</taxon>
        <taxon>Insecta</taxon>
        <taxon>Pterygota</taxon>
        <taxon>Neoptera</taxon>
        <taxon>Endopterygota</taxon>
        <taxon>Coleoptera</taxon>
        <taxon>Polyphaga</taxon>
        <taxon>Cucujiformia</taxon>
        <taxon>Coccinelloidea</taxon>
        <taxon>Coccinellidae</taxon>
        <taxon>Scymninae</taxon>
        <taxon>Scymnini</taxon>
        <taxon>Cryptolaemus</taxon>
    </lineage>
</organism>
<evidence type="ECO:0000256" key="9">
    <source>
        <dbReference type="RuleBase" id="RU364122"/>
    </source>
</evidence>
<comment type="similarity">
    <text evidence="2 9">Belongs to the sulfotransferase 6 family.</text>
</comment>
<dbReference type="GO" id="GO:0016740">
    <property type="term" value="F:transferase activity"/>
    <property type="evidence" value="ECO:0007669"/>
    <property type="project" value="UniProtKB-KW"/>
</dbReference>
<evidence type="ECO:0000256" key="2">
    <source>
        <dbReference type="ARBA" id="ARBA00010109"/>
    </source>
</evidence>
<evidence type="ECO:0000256" key="4">
    <source>
        <dbReference type="ARBA" id="ARBA00022692"/>
    </source>
</evidence>
<evidence type="ECO:0000256" key="6">
    <source>
        <dbReference type="ARBA" id="ARBA00022989"/>
    </source>
</evidence>
<comment type="function">
    <text evidence="9">6-O-sulfation enzyme which catalyzes the transfer of sulfate from 3'-phosphoadenosine 5'-phosphosulfate (PAPS) to position 6 of the N-sulfoglucosamine residue (GlcNS) of heparan sulfate.</text>
</comment>
<keyword evidence="4 9" id="KW-0812">Transmembrane</keyword>
<gene>
    <name evidence="10" type="ORF">HHI36_004092</name>
</gene>
<protein>
    <recommendedName>
        <fullName evidence="9">Heparan-sulfate 6-O-sulfotransferase</fullName>
        <ecNumber evidence="9">2.8.2.-</ecNumber>
    </recommendedName>
</protein>
<dbReference type="Gene3D" id="3.40.50.300">
    <property type="entry name" value="P-loop containing nucleotide triphosphate hydrolases"/>
    <property type="match status" value="1"/>
</dbReference>
<dbReference type="FunFam" id="3.40.50.300:FF:000347">
    <property type="entry name" value="Heparan-sulfate 6-O-sulfotransferase"/>
    <property type="match status" value="1"/>
</dbReference>
<dbReference type="AlphaFoldDB" id="A0ABD2NQK3"/>
<evidence type="ECO:0000256" key="8">
    <source>
        <dbReference type="ARBA" id="ARBA00023180"/>
    </source>
</evidence>
<keyword evidence="3 9" id="KW-0808">Transferase</keyword>
<dbReference type="EMBL" id="JABFTP020000144">
    <property type="protein sequence ID" value="KAL3280864.1"/>
    <property type="molecule type" value="Genomic_DNA"/>
</dbReference>
<name>A0ABD2NQK3_9CUCU</name>
<proteinExistence type="inferred from homology"/>
<dbReference type="Proteomes" id="UP001516400">
    <property type="component" value="Unassembled WGS sequence"/>
</dbReference>
<dbReference type="PANTHER" id="PTHR12812">
    <property type="entry name" value="HEPARAN SULFATE 6-O-SULFOTRANSFERASE 3"/>
    <property type="match status" value="1"/>
</dbReference>
<comment type="catalytic activity">
    <reaction evidence="9">
        <text>alpha-D-glucosaminyl-[heparan sulfate](n) + 3'-phosphoadenylyl sulfate = 6-sulfo-alpha-D-glucosaminyl-[heparan sulfate](n) + adenosine 3',5'-bisphosphate + H(+)</text>
        <dbReference type="Rhea" id="RHEA:56604"/>
        <dbReference type="Rhea" id="RHEA-COMP:9830"/>
        <dbReference type="Rhea" id="RHEA-COMP:14621"/>
        <dbReference type="ChEBI" id="CHEBI:15378"/>
        <dbReference type="ChEBI" id="CHEBI:58339"/>
        <dbReference type="ChEBI" id="CHEBI:58343"/>
        <dbReference type="ChEBI" id="CHEBI:58388"/>
        <dbReference type="ChEBI" id="CHEBI:140604"/>
    </reaction>
</comment>
<keyword evidence="8" id="KW-0325">Glycoprotein</keyword>
<evidence type="ECO:0000256" key="5">
    <source>
        <dbReference type="ARBA" id="ARBA00022968"/>
    </source>
</evidence>